<evidence type="ECO:0000313" key="3">
    <source>
        <dbReference type="Proteomes" id="UP000199691"/>
    </source>
</evidence>
<dbReference type="CDD" id="cd06558">
    <property type="entry name" value="crotonase-like"/>
    <property type="match status" value="1"/>
</dbReference>
<sequence length="247" mass="26625">MTSDGFRVVPKPGHLVLELNDVESRNALTPALIAQLHAAFDQAEADPDCRAVVLLSDGPVFSAGAHITELGEAEFKGLTTGLWHLLTRMSSGPVPTIAVMQGWASGGGVGLAAACDIVIASPEVTLQLTEVFFGMLPTIIMPWIARRVGEHRSLRLAMLADQLTAAESERIGLVDIVSDDPRTAMRKVLLSLRRSDRDTLADLKQAHQALFPADNQYGLMAERVFGARLNDPKVSQRIKALVTEGLL</sequence>
<dbReference type="Gene3D" id="3.90.226.10">
    <property type="entry name" value="2-enoyl-CoA Hydratase, Chain A, domain 1"/>
    <property type="match status" value="1"/>
</dbReference>
<keyword evidence="3" id="KW-1185">Reference proteome</keyword>
<protein>
    <submittedName>
        <fullName evidence="2">Polyketide biosynthesis enoyl-CoA hydratase PksH</fullName>
    </submittedName>
</protein>
<name>A0A1H0S5Z2_9PSEU</name>
<dbReference type="InterPro" id="IPR001753">
    <property type="entry name" value="Enoyl-CoA_hydra/iso"/>
</dbReference>
<dbReference type="PANTHER" id="PTHR42964:SF1">
    <property type="entry name" value="POLYKETIDE BIOSYNTHESIS ENOYL-COA HYDRATASE PKSH-RELATED"/>
    <property type="match status" value="1"/>
</dbReference>
<dbReference type="EMBL" id="FNIX01000007">
    <property type="protein sequence ID" value="SDP37251.1"/>
    <property type="molecule type" value="Genomic_DNA"/>
</dbReference>
<dbReference type="InterPro" id="IPR029045">
    <property type="entry name" value="ClpP/crotonase-like_dom_sf"/>
</dbReference>
<dbReference type="GO" id="GO:0003824">
    <property type="term" value="F:catalytic activity"/>
    <property type="evidence" value="ECO:0007669"/>
    <property type="project" value="UniProtKB-ARBA"/>
</dbReference>
<comment type="similarity">
    <text evidence="1">Belongs to the enoyl-CoA hydratase/isomerase family.</text>
</comment>
<dbReference type="PANTHER" id="PTHR42964">
    <property type="entry name" value="ENOYL-COA HYDRATASE"/>
    <property type="match status" value="1"/>
</dbReference>
<evidence type="ECO:0000313" key="2">
    <source>
        <dbReference type="EMBL" id="SDP37251.1"/>
    </source>
</evidence>
<dbReference type="SUPFAM" id="SSF52096">
    <property type="entry name" value="ClpP/crotonase"/>
    <property type="match status" value="1"/>
</dbReference>
<dbReference type="AlphaFoldDB" id="A0A1H0S5Z2"/>
<organism evidence="2 3">
    <name type="scientific">Lentzea jiangxiensis</name>
    <dbReference type="NCBI Taxonomy" id="641025"/>
    <lineage>
        <taxon>Bacteria</taxon>
        <taxon>Bacillati</taxon>
        <taxon>Actinomycetota</taxon>
        <taxon>Actinomycetes</taxon>
        <taxon>Pseudonocardiales</taxon>
        <taxon>Pseudonocardiaceae</taxon>
        <taxon>Lentzea</taxon>
    </lineage>
</organism>
<dbReference type="OrthoDB" id="153350at2"/>
<dbReference type="InterPro" id="IPR051683">
    <property type="entry name" value="Enoyl-CoA_Hydratase/Isomerase"/>
</dbReference>
<dbReference type="RefSeq" id="WP_090099143.1">
    <property type="nucleotide sequence ID" value="NZ_FNIX01000007.1"/>
</dbReference>
<dbReference type="Pfam" id="PF00378">
    <property type="entry name" value="ECH_1"/>
    <property type="match status" value="1"/>
</dbReference>
<reference evidence="3" key="1">
    <citation type="submission" date="2016-10" db="EMBL/GenBank/DDBJ databases">
        <authorList>
            <person name="Varghese N."/>
            <person name="Submissions S."/>
        </authorList>
    </citation>
    <scope>NUCLEOTIDE SEQUENCE [LARGE SCALE GENOMIC DNA]</scope>
    <source>
        <strain evidence="3">CGMCC 4.6609</strain>
    </source>
</reference>
<dbReference type="STRING" id="641025.SAMN05421507_107252"/>
<accession>A0A1H0S5Z2</accession>
<dbReference type="Proteomes" id="UP000199691">
    <property type="component" value="Unassembled WGS sequence"/>
</dbReference>
<gene>
    <name evidence="2" type="ORF">SAMN05421507_107252</name>
</gene>
<evidence type="ECO:0000256" key="1">
    <source>
        <dbReference type="ARBA" id="ARBA00005254"/>
    </source>
</evidence>
<proteinExistence type="inferred from homology"/>